<keyword evidence="2" id="KW-0238">DNA-binding</keyword>
<dbReference type="SUPFAM" id="SSF55781">
    <property type="entry name" value="GAF domain-like"/>
    <property type="match status" value="1"/>
</dbReference>
<dbReference type="SMART" id="SM00421">
    <property type="entry name" value="HTH_LUXR"/>
    <property type="match status" value="1"/>
</dbReference>
<feature type="domain" description="HTH luxR-type" evidence="4">
    <location>
        <begin position="166"/>
        <end position="231"/>
    </location>
</feature>
<evidence type="ECO:0000313" key="5">
    <source>
        <dbReference type="EMBL" id="MDN4524105.1"/>
    </source>
</evidence>
<evidence type="ECO:0000259" key="4">
    <source>
        <dbReference type="PROSITE" id="PS50043"/>
    </source>
</evidence>
<dbReference type="PROSITE" id="PS50043">
    <property type="entry name" value="HTH_LUXR_2"/>
    <property type="match status" value="1"/>
</dbReference>
<dbReference type="SUPFAM" id="SSF46894">
    <property type="entry name" value="C-terminal effector domain of the bipartite response regulators"/>
    <property type="match status" value="1"/>
</dbReference>
<comment type="caution">
    <text evidence="5">The sequence shown here is derived from an EMBL/GenBank/DDBJ whole genome shotgun (WGS) entry which is preliminary data.</text>
</comment>
<dbReference type="Pfam" id="PF00196">
    <property type="entry name" value="GerE"/>
    <property type="match status" value="1"/>
</dbReference>
<dbReference type="PANTHER" id="PTHR44688">
    <property type="entry name" value="DNA-BINDING TRANSCRIPTIONAL ACTIVATOR DEVR_DOSR"/>
    <property type="match status" value="1"/>
</dbReference>
<gene>
    <name evidence="5" type="ORF">QYB97_06450</name>
</gene>
<evidence type="ECO:0000256" key="3">
    <source>
        <dbReference type="ARBA" id="ARBA00023163"/>
    </source>
</evidence>
<dbReference type="CDD" id="cd06170">
    <property type="entry name" value="LuxR_C_like"/>
    <property type="match status" value="1"/>
</dbReference>
<dbReference type="Gene3D" id="1.10.10.10">
    <property type="entry name" value="Winged helix-like DNA-binding domain superfamily/Winged helix DNA-binding domain"/>
    <property type="match status" value="1"/>
</dbReference>
<protein>
    <submittedName>
        <fullName evidence="5">LuxR C-terminal-related transcriptional regulator</fullName>
    </submittedName>
</protein>
<keyword evidence="3" id="KW-0804">Transcription</keyword>
<reference evidence="5" key="1">
    <citation type="submission" date="2023-07" db="EMBL/GenBank/DDBJ databases">
        <title>Fictibacillus sp. isolated from freshwater pond.</title>
        <authorList>
            <person name="Kirdat K."/>
            <person name="Bhat A."/>
            <person name="Mourya A."/>
            <person name="Yadav A."/>
        </authorList>
    </citation>
    <scope>NUCLEOTIDE SEQUENCE</scope>
    <source>
        <strain evidence="5">NE201</strain>
    </source>
</reference>
<dbReference type="Proteomes" id="UP001172721">
    <property type="component" value="Unassembled WGS sequence"/>
</dbReference>
<dbReference type="InterPro" id="IPR016032">
    <property type="entry name" value="Sig_transdc_resp-reg_C-effctor"/>
</dbReference>
<proteinExistence type="predicted"/>
<dbReference type="PANTHER" id="PTHR44688:SF16">
    <property type="entry name" value="DNA-BINDING TRANSCRIPTIONAL ACTIVATOR DEVR_DOSR"/>
    <property type="match status" value="1"/>
</dbReference>
<organism evidence="5 6">
    <name type="scientific">Fictibacillus fluitans</name>
    <dbReference type="NCBI Taxonomy" id="3058422"/>
    <lineage>
        <taxon>Bacteria</taxon>
        <taxon>Bacillati</taxon>
        <taxon>Bacillota</taxon>
        <taxon>Bacilli</taxon>
        <taxon>Bacillales</taxon>
        <taxon>Fictibacillaceae</taxon>
        <taxon>Fictibacillus</taxon>
    </lineage>
</organism>
<dbReference type="EMBL" id="JAUHTR010000002">
    <property type="protein sequence ID" value="MDN4524105.1"/>
    <property type="molecule type" value="Genomic_DNA"/>
</dbReference>
<dbReference type="PRINTS" id="PR00038">
    <property type="entry name" value="HTHLUXR"/>
</dbReference>
<dbReference type="RefSeq" id="WP_301165157.1">
    <property type="nucleotide sequence ID" value="NZ_JAUHTR010000002.1"/>
</dbReference>
<evidence type="ECO:0000256" key="2">
    <source>
        <dbReference type="ARBA" id="ARBA00023125"/>
    </source>
</evidence>
<dbReference type="InterPro" id="IPR000792">
    <property type="entry name" value="Tscrpt_reg_LuxR_C"/>
</dbReference>
<keyword evidence="1" id="KW-0805">Transcription regulation</keyword>
<dbReference type="InterPro" id="IPR036388">
    <property type="entry name" value="WH-like_DNA-bd_sf"/>
</dbReference>
<keyword evidence="6" id="KW-1185">Reference proteome</keyword>
<sequence length="234" mass="26478">MKAITSQYALKEHIQLLQETGSHEEQLYKMLELYMDLYPVKNAYLFRYSPLGFLGEGIILLNSTGLVHIGEIRDDIRSLSIIFSSIRERKAKYCSGIEFLKATSSKYIFYSNVNSMSVVPISFGSAVIGYICTTEFETKASIDEKMLTSFTLFGKLAGQILEKTDSTEDSKLLSKRELEVMKRISWGESTKEMANSMEISELTVKQYVKTAIKKLGAHNRSHAVVELIRRGIIS</sequence>
<evidence type="ECO:0000313" key="6">
    <source>
        <dbReference type="Proteomes" id="UP001172721"/>
    </source>
</evidence>
<accession>A0ABT8HUE0</accession>
<name>A0ABT8HUE0_9BACL</name>
<evidence type="ECO:0000256" key="1">
    <source>
        <dbReference type="ARBA" id="ARBA00023015"/>
    </source>
</evidence>